<sequence length="155" mass="17690">MRLSSRMIKDYPNLSKWISENIPKTKYNTKIFKAFMRHSQLSEVAANLALTLGSLPTIDCRAMVQTPHKRKPGHMLKGQFDHRYKNTVFIALSVCDSIEKSGIYEDPETMRLMIERTVLHEMVHWGDFKDGTSLPGEAGAEFEKEAYGGRLVPMV</sequence>
<dbReference type="Proteomes" id="UP000549052">
    <property type="component" value="Unassembled WGS sequence"/>
</dbReference>
<organism evidence="2 3">
    <name type="scientific">Phyllobacterium myrsinacearum</name>
    <dbReference type="NCBI Taxonomy" id="28101"/>
    <lineage>
        <taxon>Bacteria</taxon>
        <taxon>Pseudomonadati</taxon>
        <taxon>Pseudomonadota</taxon>
        <taxon>Alphaproteobacteria</taxon>
        <taxon>Hyphomicrobiales</taxon>
        <taxon>Phyllobacteriaceae</taxon>
        <taxon>Phyllobacterium</taxon>
    </lineage>
</organism>
<dbReference type="Pfam" id="PF15639">
    <property type="entry name" value="Tox-MPTase3"/>
    <property type="match status" value="1"/>
</dbReference>
<evidence type="ECO:0000313" key="2">
    <source>
        <dbReference type="EMBL" id="MBA8880881.1"/>
    </source>
</evidence>
<dbReference type="AlphaFoldDB" id="A0A839ELF3"/>
<dbReference type="RefSeq" id="WP_182551518.1">
    <property type="nucleotide sequence ID" value="NZ_JACGXN010000010.1"/>
</dbReference>
<gene>
    <name evidence="2" type="ORF">FHW16_004616</name>
</gene>
<protein>
    <recommendedName>
        <fullName evidence="1">Tox-MPTase3 domain-containing protein</fullName>
    </recommendedName>
</protein>
<dbReference type="EMBL" id="JACGXN010000010">
    <property type="protein sequence ID" value="MBA8880881.1"/>
    <property type="molecule type" value="Genomic_DNA"/>
</dbReference>
<accession>A0A839ELF3</accession>
<proteinExistence type="predicted"/>
<evidence type="ECO:0000259" key="1">
    <source>
        <dbReference type="Pfam" id="PF15639"/>
    </source>
</evidence>
<evidence type="ECO:0000313" key="3">
    <source>
        <dbReference type="Proteomes" id="UP000549052"/>
    </source>
</evidence>
<name>A0A839ELF3_9HYPH</name>
<dbReference type="InterPro" id="IPR028913">
    <property type="entry name" value="Tox-MPTase3_dom"/>
</dbReference>
<feature type="domain" description="Tox-MPTase3" evidence="1">
    <location>
        <begin position="9"/>
        <end position="148"/>
    </location>
</feature>
<reference evidence="2 3" key="1">
    <citation type="submission" date="2020-07" db="EMBL/GenBank/DDBJ databases">
        <title>Genomic Encyclopedia of Type Strains, Phase IV (KMG-V): Genome sequencing to study the core and pangenomes of soil and plant-associated prokaryotes.</title>
        <authorList>
            <person name="Whitman W."/>
        </authorList>
    </citation>
    <scope>NUCLEOTIDE SEQUENCE [LARGE SCALE GENOMIC DNA]</scope>
    <source>
        <strain evidence="2 3">AN3</strain>
    </source>
</reference>
<comment type="caution">
    <text evidence="2">The sequence shown here is derived from an EMBL/GenBank/DDBJ whole genome shotgun (WGS) entry which is preliminary data.</text>
</comment>
<keyword evidence="3" id="KW-1185">Reference proteome</keyword>